<feature type="region of interest" description="Disordered" evidence="2">
    <location>
        <begin position="1"/>
        <end position="114"/>
    </location>
</feature>
<protein>
    <submittedName>
        <fullName evidence="5">Ubiquitin ligase-binding protein BUL1</fullName>
    </submittedName>
</protein>
<feature type="coiled-coil region" evidence="1">
    <location>
        <begin position="752"/>
        <end position="786"/>
    </location>
</feature>
<dbReference type="InterPro" id="IPR022794">
    <property type="entry name" value="Bul1_C"/>
</dbReference>
<reference evidence="5 6" key="1">
    <citation type="submission" date="2024-05" db="EMBL/GenBank/DDBJ databases">
        <title>Long read based assembly of the Candida bracarensis genome reveals expanded adhesin content.</title>
        <authorList>
            <person name="Marcet-Houben M."/>
            <person name="Ksiezopolska E."/>
            <person name="Gabaldon T."/>
        </authorList>
    </citation>
    <scope>NUCLEOTIDE SEQUENCE [LARGE SCALE GENOMIC DNA]</scope>
    <source>
        <strain evidence="5 6">CBM6</strain>
    </source>
</reference>
<dbReference type="EMBL" id="JBEVYD010000003">
    <property type="protein sequence ID" value="KAL3234539.1"/>
    <property type="molecule type" value="Genomic_DNA"/>
</dbReference>
<feature type="compositionally biased region" description="Polar residues" evidence="2">
    <location>
        <begin position="23"/>
        <end position="42"/>
    </location>
</feature>
<accession>A0ABR4NZE8</accession>
<feature type="compositionally biased region" description="Low complexity" evidence="2">
    <location>
        <begin position="88"/>
        <end position="99"/>
    </location>
</feature>
<comment type="caution">
    <text evidence="5">The sequence shown here is derived from an EMBL/GenBank/DDBJ whole genome shotgun (WGS) entry which is preliminary data.</text>
</comment>
<dbReference type="GO" id="GO:0016874">
    <property type="term" value="F:ligase activity"/>
    <property type="evidence" value="ECO:0007669"/>
    <property type="project" value="UniProtKB-KW"/>
</dbReference>
<feature type="compositionally biased region" description="Polar residues" evidence="2">
    <location>
        <begin position="1"/>
        <end position="10"/>
    </location>
</feature>
<proteinExistence type="predicted"/>
<name>A0ABR4NZE8_9SACH</name>
<gene>
    <name evidence="5" type="ORF">RNJ44_03301</name>
</gene>
<evidence type="ECO:0000256" key="1">
    <source>
        <dbReference type="SAM" id="Coils"/>
    </source>
</evidence>
<feature type="domain" description="Bul1 C-terminal" evidence="4">
    <location>
        <begin position="677"/>
        <end position="931"/>
    </location>
</feature>
<evidence type="ECO:0000259" key="3">
    <source>
        <dbReference type="Pfam" id="PF04425"/>
    </source>
</evidence>
<dbReference type="Proteomes" id="UP001623330">
    <property type="component" value="Unassembled WGS sequence"/>
</dbReference>
<sequence length="934" mass="105812">MSNVTQTPTKDTNEAERGRRKQQSPTISSPTSWFRSASTSSIRKLRRNEPLGPSNLHIGHTPLKNLSPIRRPTSSSVERRPASVQPYSLTTSNSTASLSRMPGSNPIPPKPDLFKRNSESVVVDVLPSFEMYNTLHRHIPQGNVDADRHDFPPTYQEVESQSSSFIRQNNDLSLANRDSSPVSFDINQQRGVDNDPMDPRALNNLQPLRTEHHTIAALNSNQNSGSHVDLIDTNDIQDDLDDSKCVFVDKLYTLPKLSTPIDINIKITKQAPAFHRKPEEESILKEYTSGDIIHGYCTIENKSSQPLPFEMFYVTLEAYTSVIDKQKGKRTLKRFLRMVDLSASWSYSEIEVSSGIELKYGEIDYDNAIIGLNNNRILEPGKKYKKFFMFKLPKQLLDVTCKQEHYSHCLLPPSFGIDKYRNNCKYSVIKVNHVLGCGHLGTKGSPILTYDMVDDHLSINYTIDARIVGKDMKTQKLNIMKEREYNLRVIPFGFSSNLIGERKSMDQLNDLIKLIQERLDALKKVFDRLSKKEPILATDILGTDISGTIDPSVTVDSEDILSRKMEQLAVKNRMEGAVSLPGFTPAYNPMAPRRKEETVETEINYKLKSKSSNSLTKGLLSGFRGSSTNLQASTTSEKTEKSGLILVKAAIPRQGLSYWSPSLLRKTNKLENKTPDDMDNWLSLLENLPEEERHPLEHLDLTLNCLQSDNSAVHTPPGIQSVTTEFICITAKSDNSIPIRFTAEMLMSTERLQNMKATFKTFQGTIKDYEKRFNENIAELNELYNQSSVDEAYKELKFTDFITSQMNNDVESLCNLQVNSLVMNDVFKKQMDTLKSHSDSQSTSHGLQKTSSHSKLSKFTDQIIHQWEEVGPSQFQRNVTVNLQYNTELRETLVPSFESCLCCRFYCVRVTIKFDNHVGSVKLDIPVSVRKVEA</sequence>
<feature type="region of interest" description="Disordered" evidence="2">
    <location>
        <begin position="834"/>
        <end position="854"/>
    </location>
</feature>
<dbReference type="InterPro" id="IPR039634">
    <property type="entry name" value="Bul1-like"/>
</dbReference>
<evidence type="ECO:0000313" key="6">
    <source>
        <dbReference type="Proteomes" id="UP001623330"/>
    </source>
</evidence>
<dbReference type="PANTHER" id="PTHR31904">
    <property type="entry name" value="BYPASS OF STOP CODON PROTEIN 5-RELATED"/>
    <property type="match status" value="1"/>
</dbReference>
<dbReference type="PANTHER" id="PTHR31904:SF1">
    <property type="entry name" value="BYPASS OF STOP CODON PROTEIN 5-RELATED"/>
    <property type="match status" value="1"/>
</dbReference>
<keyword evidence="5" id="KW-0436">Ligase</keyword>
<keyword evidence="6" id="KW-1185">Reference proteome</keyword>
<feature type="compositionally biased region" description="Polar residues" evidence="2">
    <location>
        <begin position="839"/>
        <end position="854"/>
    </location>
</feature>
<dbReference type="Pfam" id="PF04426">
    <property type="entry name" value="Bul1_C"/>
    <property type="match status" value="1"/>
</dbReference>
<evidence type="ECO:0000256" key="2">
    <source>
        <dbReference type="SAM" id="MobiDB-lite"/>
    </source>
</evidence>
<feature type="domain" description="Bul1 N-terminal" evidence="3">
    <location>
        <begin position="116"/>
        <end position="548"/>
    </location>
</feature>
<feature type="coiled-coil region" evidence="1">
    <location>
        <begin position="505"/>
        <end position="532"/>
    </location>
</feature>
<dbReference type="InterPro" id="IPR007519">
    <property type="entry name" value="Bul1_N"/>
</dbReference>
<organism evidence="5 6">
    <name type="scientific">Nakaseomyces bracarensis</name>
    <dbReference type="NCBI Taxonomy" id="273131"/>
    <lineage>
        <taxon>Eukaryota</taxon>
        <taxon>Fungi</taxon>
        <taxon>Dikarya</taxon>
        <taxon>Ascomycota</taxon>
        <taxon>Saccharomycotina</taxon>
        <taxon>Saccharomycetes</taxon>
        <taxon>Saccharomycetales</taxon>
        <taxon>Saccharomycetaceae</taxon>
        <taxon>Nakaseomyces</taxon>
    </lineage>
</organism>
<evidence type="ECO:0000259" key="4">
    <source>
        <dbReference type="Pfam" id="PF04426"/>
    </source>
</evidence>
<keyword evidence="1" id="KW-0175">Coiled coil</keyword>
<evidence type="ECO:0000313" key="5">
    <source>
        <dbReference type="EMBL" id="KAL3234539.1"/>
    </source>
</evidence>
<dbReference type="Pfam" id="PF04425">
    <property type="entry name" value="Bul1_N"/>
    <property type="match status" value="1"/>
</dbReference>